<keyword evidence="9 10" id="KW-1208">Phospholipid metabolism</keyword>
<feature type="transmembrane region" description="Helical" evidence="10">
    <location>
        <begin position="172"/>
        <end position="190"/>
    </location>
</feature>
<evidence type="ECO:0000256" key="3">
    <source>
        <dbReference type="ARBA" id="ARBA00022679"/>
    </source>
</evidence>
<dbReference type="PANTHER" id="PTHR30309:SF0">
    <property type="entry name" value="GLYCEROL-3-PHOSPHATE ACYLTRANSFERASE-RELATED"/>
    <property type="match status" value="1"/>
</dbReference>
<dbReference type="AlphaFoldDB" id="A0A7G9G4I6"/>
<keyword evidence="5 10" id="KW-1133">Transmembrane helix</keyword>
<keyword evidence="2 10" id="KW-0444">Lipid biosynthesis</keyword>
<keyword evidence="6 10" id="KW-0443">Lipid metabolism</keyword>
<comment type="catalytic activity">
    <reaction evidence="10">
        <text>an acyl phosphate + sn-glycerol 3-phosphate = a 1-acyl-sn-glycero-3-phosphate + phosphate</text>
        <dbReference type="Rhea" id="RHEA:34075"/>
        <dbReference type="ChEBI" id="CHEBI:43474"/>
        <dbReference type="ChEBI" id="CHEBI:57597"/>
        <dbReference type="ChEBI" id="CHEBI:57970"/>
        <dbReference type="ChEBI" id="CHEBI:59918"/>
        <dbReference type="EC" id="2.3.1.275"/>
    </reaction>
</comment>
<evidence type="ECO:0000256" key="4">
    <source>
        <dbReference type="ARBA" id="ARBA00022692"/>
    </source>
</evidence>
<keyword evidence="4 10" id="KW-0812">Transmembrane</keyword>
<reference evidence="11 12" key="1">
    <citation type="submission" date="2020-08" db="EMBL/GenBank/DDBJ databases">
        <authorList>
            <person name="Liu C."/>
            <person name="Sun Q."/>
        </authorList>
    </citation>
    <scope>NUCLEOTIDE SEQUENCE [LARGE SCALE GENOMIC DNA]</scope>
    <source>
        <strain evidence="11 12">NSJ-38</strain>
    </source>
</reference>
<dbReference type="NCBIfam" id="TIGR00023">
    <property type="entry name" value="glycerol-3-phosphate 1-O-acyltransferase PlsY"/>
    <property type="match status" value="1"/>
</dbReference>
<keyword evidence="7 10" id="KW-0472">Membrane</keyword>
<dbReference type="EMBL" id="CP060634">
    <property type="protein sequence ID" value="QNM05718.1"/>
    <property type="molecule type" value="Genomic_DNA"/>
</dbReference>
<dbReference type="HAMAP" id="MF_01043">
    <property type="entry name" value="PlsY"/>
    <property type="match status" value="1"/>
</dbReference>
<dbReference type="SMART" id="SM01207">
    <property type="entry name" value="G3P_acyltransf"/>
    <property type="match status" value="1"/>
</dbReference>
<keyword evidence="3 10" id="KW-0808">Transferase</keyword>
<dbReference type="PANTHER" id="PTHR30309">
    <property type="entry name" value="INNER MEMBRANE PROTEIN YGIH"/>
    <property type="match status" value="1"/>
</dbReference>
<organism evidence="11 12">
    <name type="scientific">Qiania dongpingensis</name>
    <dbReference type="NCBI Taxonomy" id="2763669"/>
    <lineage>
        <taxon>Bacteria</taxon>
        <taxon>Bacillati</taxon>
        <taxon>Bacillota</taxon>
        <taxon>Clostridia</taxon>
        <taxon>Lachnospirales</taxon>
        <taxon>Lachnospiraceae</taxon>
        <taxon>Qiania</taxon>
    </lineage>
</organism>
<keyword evidence="8 10" id="KW-0594">Phospholipid biosynthesis</keyword>
<dbReference type="InterPro" id="IPR003811">
    <property type="entry name" value="G3P_acylTferase_PlsY"/>
</dbReference>
<evidence type="ECO:0000256" key="6">
    <source>
        <dbReference type="ARBA" id="ARBA00023098"/>
    </source>
</evidence>
<accession>A0A7G9G4I6</accession>
<sequence>MERLICLAAGYAFGLIQTGYIYGKIIHKDIRQYGSGNAGTTNALRVLGKKAGAVVFLGDFLKAVVLCLLVRFLYGKTQPEMAPLLMLYGGLGVVLGHNYPFYLNFKGGKGIAATSGVIISMDWRITLVCLLAFIVSVAATRIVSVGSLLVVSIFLAMWIGFGLFGLLPLTGAYLTESYIVVLVFAALAYWRHRANIKRLLNGTENKFGSKK</sequence>
<keyword evidence="12" id="KW-1185">Reference proteome</keyword>
<comment type="similarity">
    <text evidence="10">Belongs to the PlsY family.</text>
</comment>
<comment type="function">
    <text evidence="10">Catalyzes the transfer of an acyl group from acyl-phosphate (acyl-PO(4)) to glycerol-3-phosphate (G3P) to form lysophosphatidic acid (LPA). This enzyme utilizes acyl-phosphate as fatty acyl donor, but not acyl-CoA or acyl-ACP.</text>
</comment>
<dbReference type="RefSeq" id="WP_249302961.1">
    <property type="nucleotide sequence ID" value="NZ_CP060634.1"/>
</dbReference>
<evidence type="ECO:0000256" key="1">
    <source>
        <dbReference type="ARBA" id="ARBA00022475"/>
    </source>
</evidence>
<keyword evidence="11" id="KW-0012">Acyltransferase</keyword>
<dbReference type="Pfam" id="PF02660">
    <property type="entry name" value="G3P_acyltransf"/>
    <property type="match status" value="1"/>
</dbReference>
<dbReference type="GO" id="GO:0043772">
    <property type="term" value="F:acyl-phosphate glycerol-3-phosphate acyltransferase activity"/>
    <property type="evidence" value="ECO:0007669"/>
    <property type="project" value="UniProtKB-UniRule"/>
</dbReference>
<dbReference type="EC" id="2.3.1.275" evidence="10"/>
<feature type="transmembrane region" description="Helical" evidence="10">
    <location>
        <begin position="81"/>
        <end position="99"/>
    </location>
</feature>
<comment type="subunit">
    <text evidence="10">Probably interacts with PlsX.</text>
</comment>
<evidence type="ECO:0000313" key="12">
    <source>
        <dbReference type="Proteomes" id="UP000515823"/>
    </source>
</evidence>
<keyword evidence="1 10" id="KW-1003">Cell membrane</keyword>
<dbReference type="UniPathway" id="UPA00085"/>
<evidence type="ECO:0000256" key="9">
    <source>
        <dbReference type="ARBA" id="ARBA00023264"/>
    </source>
</evidence>
<protein>
    <recommendedName>
        <fullName evidence="10">Glycerol-3-phosphate acyltransferase</fullName>
    </recommendedName>
    <alternativeName>
        <fullName evidence="10">Acyl-PO4 G3P acyltransferase</fullName>
    </alternativeName>
    <alternativeName>
        <fullName evidence="10">Acyl-phosphate--glycerol-3-phosphate acyltransferase</fullName>
    </alternativeName>
    <alternativeName>
        <fullName evidence="10">G3P acyltransferase</fullName>
        <shortName evidence="10">GPAT</shortName>
        <ecNumber evidence="10">2.3.1.275</ecNumber>
    </alternativeName>
    <alternativeName>
        <fullName evidence="10">Lysophosphatidic acid synthase</fullName>
        <shortName evidence="10">LPA synthase</shortName>
    </alternativeName>
</protein>
<name>A0A7G9G4I6_9FIRM</name>
<evidence type="ECO:0000313" key="11">
    <source>
        <dbReference type="EMBL" id="QNM05718.1"/>
    </source>
</evidence>
<evidence type="ECO:0000256" key="7">
    <source>
        <dbReference type="ARBA" id="ARBA00023136"/>
    </source>
</evidence>
<comment type="subcellular location">
    <subcellularLocation>
        <location evidence="10">Cell membrane</location>
        <topology evidence="10">Multi-pass membrane protein</topology>
    </subcellularLocation>
</comment>
<evidence type="ECO:0000256" key="10">
    <source>
        <dbReference type="HAMAP-Rule" id="MF_01043"/>
    </source>
</evidence>
<evidence type="ECO:0000256" key="8">
    <source>
        <dbReference type="ARBA" id="ARBA00023209"/>
    </source>
</evidence>
<feature type="transmembrane region" description="Helical" evidence="10">
    <location>
        <begin position="111"/>
        <end position="135"/>
    </location>
</feature>
<feature type="transmembrane region" description="Helical" evidence="10">
    <location>
        <begin position="51"/>
        <end position="74"/>
    </location>
</feature>
<dbReference type="KEGG" id="qdo:H9Q78_00660"/>
<proteinExistence type="inferred from homology"/>
<comment type="pathway">
    <text evidence="10">Lipid metabolism; phospholipid metabolism.</text>
</comment>
<feature type="transmembrane region" description="Helical" evidence="10">
    <location>
        <begin position="142"/>
        <end position="166"/>
    </location>
</feature>
<evidence type="ECO:0000256" key="5">
    <source>
        <dbReference type="ARBA" id="ARBA00022989"/>
    </source>
</evidence>
<gene>
    <name evidence="10 11" type="primary">plsY</name>
    <name evidence="11" type="ORF">H9Q78_00660</name>
</gene>
<dbReference type="GO" id="GO:0005886">
    <property type="term" value="C:plasma membrane"/>
    <property type="evidence" value="ECO:0007669"/>
    <property type="project" value="UniProtKB-SubCell"/>
</dbReference>
<dbReference type="GO" id="GO:0008654">
    <property type="term" value="P:phospholipid biosynthetic process"/>
    <property type="evidence" value="ECO:0007669"/>
    <property type="project" value="UniProtKB-UniRule"/>
</dbReference>
<dbReference type="Proteomes" id="UP000515823">
    <property type="component" value="Chromosome"/>
</dbReference>
<evidence type="ECO:0000256" key="2">
    <source>
        <dbReference type="ARBA" id="ARBA00022516"/>
    </source>
</evidence>